<name>A0A1B6JEA7_9HEMI</name>
<dbReference type="InterPro" id="IPR029526">
    <property type="entry name" value="PGBD"/>
</dbReference>
<accession>A0A1B6JEA7</accession>
<evidence type="ECO:0000313" key="2">
    <source>
        <dbReference type="EMBL" id="JAS97522.1"/>
    </source>
</evidence>
<dbReference type="PANTHER" id="PTHR46599">
    <property type="entry name" value="PIGGYBAC TRANSPOSABLE ELEMENT-DERIVED PROTEIN 4"/>
    <property type="match status" value="1"/>
</dbReference>
<feature type="non-terminal residue" evidence="2">
    <location>
        <position position="1"/>
    </location>
</feature>
<dbReference type="EMBL" id="GECU01010184">
    <property type="protein sequence ID" value="JAS97522.1"/>
    <property type="molecule type" value="Transcribed_RNA"/>
</dbReference>
<gene>
    <name evidence="2" type="ORF">g.59077</name>
</gene>
<reference evidence="2" key="1">
    <citation type="submission" date="2015-11" db="EMBL/GenBank/DDBJ databases">
        <title>De novo transcriptome assembly of four potential Pierce s Disease insect vectors from Arizona vineyards.</title>
        <authorList>
            <person name="Tassone E.E."/>
        </authorList>
    </citation>
    <scope>NUCLEOTIDE SEQUENCE</scope>
</reference>
<dbReference type="PANTHER" id="PTHR46599:SF3">
    <property type="entry name" value="PIGGYBAC TRANSPOSABLE ELEMENT-DERIVED PROTEIN 4"/>
    <property type="match status" value="1"/>
</dbReference>
<organism evidence="2">
    <name type="scientific">Homalodisca liturata</name>
    <dbReference type="NCBI Taxonomy" id="320908"/>
    <lineage>
        <taxon>Eukaryota</taxon>
        <taxon>Metazoa</taxon>
        <taxon>Ecdysozoa</taxon>
        <taxon>Arthropoda</taxon>
        <taxon>Hexapoda</taxon>
        <taxon>Insecta</taxon>
        <taxon>Pterygota</taxon>
        <taxon>Neoptera</taxon>
        <taxon>Paraneoptera</taxon>
        <taxon>Hemiptera</taxon>
        <taxon>Auchenorrhyncha</taxon>
        <taxon>Membracoidea</taxon>
        <taxon>Cicadellidae</taxon>
        <taxon>Cicadellinae</taxon>
        <taxon>Proconiini</taxon>
        <taxon>Homalodisca</taxon>
    </lineage>
</organism>
<evidence type="ECO:0000259" key="1">
    <source>
        <dbReference type="Pfam" id="PF13843"/>
    </source>
</evidence>
<protein>
    <recommendedName>
        <fullName evidence="1">PiggyBac transposable element-derived protein domain-containing protein</fullName>
    </recommendedName>
</protein>
<sequence length="246" mass="28233">DNIVYQSNLYAVQQGKILNTNKNELLSFIGINFFMGYNVLPSWRHYWSTSSDLGSTLVSNTMSRNRFDSILSNIHINDNDLRSRDCKDKLYKLRPMIDSLNDHFVQIYNVTRTVAVDESSILFKGRSTLKQYNPMKPIKRGYKIWCLGDSKGYIPQFEVYQGKYGKIQVQIDNDAANIVSKDYGSNGEVVLRLTKPYWGTNIQVYFDNFYTSLPLLEKLKVESVLACGTVRSDRVGLPTFVESTMP</sequence>
<feature type="domain" description="PiggyBac transposable element-derived protein" evidence="1">
    <location>
        <begin position="2"/>
        <end position="241"/>
    </location>
</feature>
<dbReference type="AlphaFoldDB" id="A0A1B6JEA7"/>
<dbReference type="Pfam" id="PF13843">
    <property type="entry name" value="DDE_Tnp_1_7"/>
    <property type="match status" value="1"/>
</dbReference>
<proteinExistence type="predicted"/>
<feature type="non-terminal residue" evidence="2">
    <location>
        <position position="246"/>
    </location>
</feature>